<feature type="compositionally biased region" description="Gly residues" evidence="6">
    <location>
        <begin position="415"/>
        <end position="430"/>
    </location>
</feature>
<keyword evidence="2 5" id="KW-0217">Developmental protein</keyword>
<evidence type="ECO:0000313" key="7">
    <source>
        <dbReference type="Proteomes" id="UP000694861"/>
    </source>
</evidence>
<evidence type="ECO:0000256" key="4">
    <source>
        <dbReference type="ARBA" id="ARBA00023089"/>
    </source>
</evidence>
<comment type="similarity">
    <text evidence="1 5">Belongs to the Frigida family.</text>
</comment>
<dbReference type="PANTHER" id="PTHR31791:SF10">
    <property type="entry name" value="FRIGIDA-LIKE PROTEIN"/>
    <property type="match status" value="1"/>
</dbReference>
<name>A0ABM0PPM1_PRUMU</name>
<keyword evidence="3 5" id="KW-0221">Differentiation</keyword>
<dbReference type="GeneID" id="103340919"/>
<dbReference type="PANTHER" id="PTHR31791">
    <property type="entry name" value="FRIGIDA-LIKE PROTEIN 3-RELATED"/>
    <property type="match status" value="1"/>
</dbReference>
<feature type="region of interest" description="Disordered" evidence="6">
    <location>
        <begin position="530"/>
        <end position="551"/>
    </location>
</feature>
<reference evidence="8" key="2">
    <citation type="submission" date="2025-08" db="UniProtKB">
        <authorList>
            <consortium name="RefSeq"/>
        </authorList>
    </citation>
    <scope>IDENTIFICATION</scope>
</reference>
<accession>A0ABM0PPM1</accession>
<evidence type="ECO:0000256" key="2">
    <source>
        <dbReference type="ARBA" id="ARBA00022473"/>
    </source>
</evidence>
<evidence type="ECO:0000313" key="8">
    <source>
        <dbReference type="RefSeq" id="XP_008242610.1"/>
    </source>
</evidence>
<dbReference type="InterPro" id="IPR012474">
    <property type="entry name" value="Frigida"/>
</dbReference>
<reference evidence="7" key="1">
    <citation type="journal article" date="2012" name="Nat. Commun.">
        <title>The genome of Prunus mume.</title>
        <authorList>
            <person name="Zhang Q."/>
            <person name="Chen W."/>
            <person name="Sun L."/>
            <person name="Zhao F."/>
            <person name="Huang B."/>
            <person name="Yang W."/>
            <person name="Tao Y."/>
            <person name="Wang J."/>
            <person name="Yuan Z."/>
            <person name="Fan G."/>
            <person name="Xing Z."/>
            <person name="Han C."/>
            <person name="Pan H."/>
            <person name="Zhong X."/>
            <person name="Shi W."/>
            <person name="Liang X."/>
            <person name="Du D."/>
            <person name="Sun F."/>
            <person name="Xu Z."/>
            <person name="Hao R."/>
            <person name="Lv T."/>
            <person name="Lv Y."/>
            <person name="Zheng Z."/>
            <person name="Sun M."/>
            <person name="Luo L."/>
            <person name="Cai M."/>
            <person name="Gao Y."/>
            <person name="Wang J."/>
            <person name="Yin Y."/>
            <person name="Xu X."/>
            <person name="Cheng T."/>
            <person name="Wang J."/>
        </authorList>
    </citation>
    <scope>NUCLEOTIDE SEQUENCE [LARGE SCALE GENOMIC DNA]</scope>
</reference>
<dbReference type="Pfam" id="PF07899">
    <property type="entry name" value="Frigida"/>
    <property type="match status" value="1"/>
</dbReference>
<evidence type="ECO:0000256" key="6">
    <source>
        <dbReference type="SAM" id="MobiDB-lite"/>
    </source>
</evidence>
<feature type="region of interest" description="Disordered" evidence="6">
    <location>
        <begin position="388"/>
        <end position="435"/>
    </location>
</feature>
<protein>
    <recommendedName>
        <fullName evidence="5">FRIGIDA-like protein</fullName>
    </recommendedName>
</protein>
<dbReference type="Proteomes" id="UP000694861">
    <property type="component" value="Linkage group LG8"/>
</dbReference>
<organism evidence="7 8">
    <name type="scientific">Prunus mume</name>
    <name type="common">Japanese apricot</name>
    <name type="synonym">Armeniaca mume</name>
    <dbReference type="NCBI Taxonomy" id="102107"/>
    <lineage>
        <taxon>Eukaryota</taxon>
        <taxon>Viridiplantae</taxon>
        <taxon>Streptophyta</taxon>
        <taxon>Embryophyta</taxon>
        <taxon>Tracheophyta</taxon>
        <taxon>Spermatophyta</taxon>
        <taxon>Magnoliopsida</taxon>
        <taxon>eudicotyledons</taxon>
        <taxon>Gunneridae</taxon>
        <taxon>Pentapetalae</taxon>
        <taxon>rosids</taxon>
        <taxon>fabids</taxon>
        <taxon>Rosales</taxon>
        <taxon>Rosaceae</taxon>
        <taxon>Amygdaloideae</taxon>
        <taxon>Amygdaleae</taxon>
        <taxon>Prunus</taxon>
    </lineage>
</organism>
<gene>
    <name evidence="8" type="primary">LOC103340919</name>
</gene>
<keyword evidence="7" id="KW-1185">Reference proteome</keyword>
<feature type="region of interest" description="Disordered" evidence="6">
    <location>
        <begin position="447"/>
        <end position="476"/>
    </location>
</feature>
<feature type="compositionally biased region" description="Low complexity" evidence="6">
    <location>
        <begin position="399"/>
        <end position="414"/>
    </location>
</feature>
<evidence type="ECO:0000256" key="3">
    <source>
        <dbReference type="ARBA" id="ARBA00022782"/>
    </source>
</evidence>
<sequence>MAMGTELVVTTDRVQKFFDDLEAQKAILSTSTKLFTTLSKHFNSLQDSLSQKSQSLESKIQSLESRSRETLESLDLRETSIPERESAAAARIEEQKAAALAEFEKSISGNLDLPETLKSFSRKMDPQGLLKFIISKRKESISLRTELVQAIAEAVDPPKLVLDALEGFLDSKAKKIGVTDKRWACGLLVQALFPEGRSNSGEKGPEFSRSVVERAARIADTWKAQMVGDSNGGGGTLGAAEAVMFVQMVIGFRLKEKFSEEFFRKLVMEHAARRDMAKLAGALEFGEKMGDVIDELVKNGKEIEAVYFASETGLTERFPPVSLLKSYLRNSKKNATTILRNGNNSLAATEESSTLELNSIKAIIKCVEDHKLESEFSLDSLRKRATHLEKAKAERKKSSAASSRSHNNNNNKRAYGGGVGGGGGGGGRGVGSSSFRPAKAAKFSNAYSSFNRRNPNPPPQHSPATRYSGPYNYPSQTVYDGPTAASFGSTYGVPHAQSPAALPPQHYSLSGDNMAAGGFRSSGAYGGQTSYGPYDYANAAPPSYQPPSYPQ</sequence>
<keyword evidence="4 5" id="KW-0287">Flowering</keyword>
<evidence type="ECO:0000256" key="5">
    <source>
        <dbReference type="RuleBase" id="RU364012"/>
    </source>
</evidence>
<evidence type="ECO:0000256" key="1">
    <source>
        <dbReference type="ARBA" id="ARBA00008956"/>
    </source>
</evidence>
<dbReference type="RefSeq" id="XP_008242610.1">
    <property type="nucleotide sequence ID" value="XM_008244388.2"/>
</dbReference>
<proteinExistence type="inferred from homology"/>